<evidence type="ECO:0000256" key="3">
    <source>
        <dbReference type="SAM" id="Phobius"/>
    </source>
</evidence>
<dbReference type="AlphaFoldDB" id="A0A2M7CJ98"/>
<dbReference type="PANTHER" id="PTHR33392">
    <property type="entry name" value="POLYISOPRENYL-TEICHOIC ACID--PEPTIDOGLYCAN TEICHOIC ACID TRANSFERASE TAGU"/>
    <property type="match status" value="1"/>
</dbReference>
<accession>A0A2M7CJ98</accession>
<evidence type="ECO:0000256" key="1">
    <source>
        <dbReference type="ARBA" id="ARBA00006068"/>
    </source>
</evidence>
<dbReference type="Gene3D" id="3.40.630.190">
    <property type="entry name" value="LCP protein"/>
    <property type="match status" value="1"/>
</dbReference>
<comment type="caution">
    <text evidence="5">The sequence shown here is derived from an EMBL/GenBank/DDBJ whole genome shotgun (WGS) entry which is preliminary data.</text>
</comment>
<gene>
    <name evidence="5" type="ORF">COS38_00290</name>
</gene>
<protein>
    <recommendedName>
        <fullName evidence="4">Cell envelope-related transcriptional attenuator domain-containing protein</fullName>
    </recommendedName>
</protein>
<evidence type="ECO:0000259" key="4">
    <source>
        <dbReference type="Pfam" id="PF03816"/>
    </source>
</evidence>
<feature type="domain" description="Cell envelope-related transcriptional attenuator" evidence="4">
    <location>
        <begin position="116"/>
        <end position="276"/>
    </location>
</feature>
<dbReference type="InterPro" id="IPR004474">
    <property type="entry name" value="LytR_CpsA_psr"/>
</dbReference>
<organism evidence="5 6">
    <name type="scientific">Candidatus Berkelbacteria bacterium CG03_land_8_20_14_0_80_40_36</name>
    <dbReference type="NCBI Taxonomy" id="1974509"/>
    <lineage>
        <taxon>Bacteria</taxon>
        <taxon>Candidatus Berkelbacteria</taxon>
    </lineage>
</organism>
<reference evidence="6" key="1">
    <citation type="submission" date="2017-09" db="EMBL/GenBank/DDBJ databases">
        <title>Depth-based differentiation of microbial function through sediment-hosted aquifers and enrichment of novel symbionts in the deep terrestrial subsurface.</title>
        <authorList>
            <person name="Probst A.J."/>
            <person name="Ladd B."/>
            <person name="Jarett J.K."/>
            <person name="Geller-Mcgrath D.E."/>
            <person name="Sieber C.M.K."/>
            <person name="Emerson J.B."/>
            <person name="Anantharaman K."/>
            <person name="Thomas B.C."/>
            <person name="Malmstrom R."/>
            <person name="Stieglmeier M."/>
            <person name="Klingl A."/>
            <person name="Woyke T."/>
            <person name="Ryan C.M."/>
            <person name="Banfield J.F."/>
        </authorList>
    </citation>
    <scope>NUCLEOTIDE SEQUENCE [LARGE SCALE GENOMIC DNA]</scope>
</reference>
<dbReference type="Pfam" id="PF03816">
    <property type="entry name" value="LytR_cpsA_psr"/>
    <property type="match status" value="1"/>
</dbReference>
<evidence type="ECO:0000256" key="2">
    <source>
        <dbReference type="SAM" id="MobiDB-lite"/>
    </source>
</evidence>
<dbReference type="PANTHER" id="PTHR33392:SF6">
    <property type="entry name" value="POLYISOPRENYL-TEICHOIC ACID--PEPTIDOGLYCAN TEICHOIC ACID TRANSFERASE TAGU"/>
    <property type="match status" value="1"/>
</dbReference>
<sequence>MQIKEKQVEDGKLNQTPNPQSKPSQPSKIIRVKKPRPARAFVFGILAIIVLSGIIWGARAFFLLTNVVSGSSKDGFFSNLSIVSKKDGLKGQSDGRVNVLLIGIGGASHPKGGNLADSIILTNIKADGPKAITMMNLPRDLLVDMPKPLSGQQKINAVHSYGEQEKEKTGGGPESLKKVVETISDQTVNYWIRIDFDGFKKLVDAVGGITIDVPKDISDYNYPADNLIDYDSFIIKAGTRHMDGKTALKYARSRYSTSDFDRSNRQQQIIQAIKDEFEAKGYIYRPDKILEVINIISKHLKTDMTMQEIRQIYDLVKDIPDEKINSVVLDNSATGPFQTYSNGGYYLIPKVSDWSEAKQIAKNIFSYGAILAEKPTVEIQDASGKSICSAEKTELSAIGYTVVSCAKSQDKVSATKIYNFTTEKNQTLDHLKTRYSVTGALIGDKSLLKSAQADFLIIVGTGYEFTHTTGKTGAN</sequence>
<dbReference type="EMBL" id="PEUM01000009">
    <property type="protein sequence ID" value="PIV25695.1"/>
    <property type="molecule type" value="Genomic_DNA"/>
</dbReference>
<evidence type="ECO:0000313" key="5">
    <source>
        <dbReference type="EMBL" id="PIV25695.1"/>
    </source>
</evidence>
<feature type="transmembrane region" description="Helical" evidence="3">
    <location>
        <begin position="40"/>
        <end position="64"/>
    </location>
</feature>
<dbReference type="InterPro" id="IPR050922">
    <property type="entry name" value="LytR/CpsA/Psr_CW_biosynth"/>
</dbReference>
<dbReference type="Proteomes" id="UP000229966">
    <property type="component" value="Unassembled WGS sequence"/>
</dbReference>
<comment type="similarity">
    <text evidence="1">Belongs to the LytR/CpsA/Psr (LCP) family.</text>
</comment>
<feature type="region of interest" description="Disordered" evidence="2">
    <location>
        <begin position="1"/>
        <end position="27"/>
    </location>
</feature>
<keyword evidence="3" id="KW-1133">Transmembrane helix</keyword>
<feature type="compositionally biased region" description="Basic and acidic residues" evidence="2">
    <location>
        <begin position="1"/>
        <end position="12"/>
    </location>
</feature>
<name>A0A2M7CJ98_9BACT</name>
<evidence type="ECO:0000313" key="6">
    <source>
        <dbReference type="Proteomes" id="UP000229966"/>
    </source>
</evidence>
<proteinExistence type="inferred from homology"/>
<keyword evidence="3" id="KW-0812">Transmembrane</keyword>
<keyword evidence="3" id="KW-0472">Membrane</keyword>
<dbReference type="NCBIfam" id="TIGR00350">
    <property type="entry name" value="lytR_cpsA_psr"/>
    <property type="match status" value="1"/>
</dbReference>